<dbReference type="EMBL" id="FQZA01000017">
    <property type="protein sequence ID" value="SHJ73695.1"/>
    <property type="molecule type" value="Genomic_DNA"/>
</dbReference>
<dbReference type="RefSeq" id="WP_073130123.1">
    <property type="nucleotide sequence ID" value="NZ_FQZA01000017.1"/>
</dbReference>
<dbReference type="PRINTS" id="PR00313">
    <property type="entry name" value="CABNDNGRPT"/>
</dbReference>
<dbReference type="Gene3D" id="2.150.10.10">
    <property type="entry name" value="Serralysin-like metalloprotease, C-terminal"/>
    <property type="match status" value="2"/>
</dbReference>
<dbReference type="AlphaFoldDB" id="A0A1M6LR95"/>
<sequence>MFGDETDTLISVERATGTISEDVLMGDDGNNQLRGLGGYDWFIATEGQDTIDGGAGQDMISFVEYETTSTDALLDVFGTDGLPPAADVASGIVIDLAAPENNSGLAAGVTLTSIERVTGSSFQDVFFGDDGQNNFRGLGGYDWFVSSAGGRERYYGGSGLDTVSYVDADGAITAHLSNGAGVAGQETGYGTRGDAALDLYFEIENLVGSRFDHALRGSSGRNQLNGLDGDDLIFGFGGTDYLKGGDGNDRIDGGADSDYALYDGAQSDYTLTRSSATEVTVTGQGFTDTVSNVEYFRFDDGTTSIWELSIV</sequence>
<dbReference type="PROSITE" id="PS00330">
    <property type="entry name" value="HEMOLYSIN_CALCIUM"/>
    <property type="match status" value="2"/>
</dbReference>
<keyword evidence="2" id="KW-1185">Reference proteome</keyword>
<name>A0A1M6LR95_9RHOB</name>
<dbReference type="GO" id="GO:0005509">
    <property type="term" value="F:calcium ion binding"/>
    <property type="evidence" value="ECO:0007669"/>
    <property type="project" value="InterPro"/>
</dbReference>
<organism evidence="1 2">
    <name type="scientific">Palleronia salina</name>
    <dbReference type="NCBI Taxonomy" id="313368"/>
    <lineage>
        <taxon>Bacteria</taxon>
        <taxon>Pseudomonadati</taxon>
        <taxon>Pseudomonadota</taxon>
        <taxon>Alphaproteobacteria</taxon>
        <taxon>Rhodobacterales</taxon>
        <taxon>Roseobacteraceae</taxon>
        <taxon>Palleronia</taxon>
    </lineage>
</organism>
<dbReference type="STRING" id="313368.SAMN04488012_11723"/>
<dbReference type="Pfam" id="PF00353">
    <property type="entry name" value="HemolysinCabind"/>
    <property type="match status" value="3"/>
</dbReference>
<gene>
    <name evidence="1" type="ORF">SAMN04488012_11723</name>
</gene>
<accession>A0A1M6LR95</accession>
<reference evidence="1 2" key="1">
    <citation type="submission" date="2016-11" db="EMBL/GenBank/DDBJ databases">
        <authorList>
            <person name="Jaros S."/>
            <person name="Januszkiewicz K."/>
            <person name="Wedrychowicz H."/>
        </authorList>
    </citation>
    <scope>NUCLEOTIDE SEQUENCE [LARGE SCALE GENOMIC DNA]</scope>
    <source>
        <strain evidence="1 2">DSM 26892</strain>
    </source>
</reference>
<evidence type="ECO:0000313" key="1">
    <source>
        <dbReference type="EMBL" id="SHJ73695.1"/>
    </source>
</evidence>
<proteinExistence type="predicted"/>
<dbReference type="Proteomes" id="UP000184040">
    <property type="component" value="Unassembled WGS sequence"/>
</dbReference>
<dbReference type="InterPro" id="IPR011049">
    <property type="entry name" value="Serralysin-like_metalloprot_C"/>
</dbReference>
<dbReference type="InterPro" id="IPR001343">
    <property type="entry name" value="Hemolysn_Ca-bd"/>
</dbReference>
<evidence type="ECO:0008006" key="3">
    <source>
        <dbReference type="Google" id="ProtNLM"/>
    </source>
</evidence>
<dbReference type="InterPro" id="IPR018511">
    <property type="entry name" value="Hemolysin-typ_Ca-bd_CS"/>
</dbReference>
<evidence type="ECO:0000313" key="2">
    <source>
        <dbReference type="Proteomes" id="UP000184040"/>
    </source>
</evidence>
<dbReference type="SUPFAM" id="SSF51120">
    <property type="entry name" value="beta-Roll"/>
    <property type="match status" value="2"/>
</dbReference>
<protein>
    <recommendedName>
        <fullName evidence="3">Hemolysin-type calcium-binding repeat-containing protein</fullName>
    </recommendedName>
</protein>